<comment type="caution">
    <text evidence="1">The sequence shown here is derived from an EMBL/GenBank/DDBJ whole genome shotgun (WGS) entry which is preliminary data.</text>
</comment>
<reference evidence="1" key="1">
    <citation type="submission" date="2019-04" db="EMBL/GenBank/DDBJ databases">
        <title>Microbes associate with the intestines of laboratory mice.</title>
        <authorList>
            <person name="Navarre W."/>
            <person name="Wong E."/>
            <person name="Huang K."/>
            <person name="Tropini C."/>
            <person name="Ng K."/>
            <person name="Yu B."/>
        </authorList>
    </citation>
    <scope>NUCLEOTIDE SEQUENCE</scope>
    <source>
        <strain evidence="1">NM04_E33</strain>
    </source>
</reference>
<dbReference type="Proteomes" id="UP000306319">
    <property type="component" value="Unassembled WGS sequence"/>
</dbReference>
<keyword evidence="2" id="KW-1185">Reference proteome</keyword>
<proteinExistence type="predicted"/>
<name>A0AC61REC9_9BACT</name>
<dbReference type="EMBL" id="SRYB01000019">
    <property type="protein sequence ID" value="TGY77907.1"/>
    <property type="molecule type" value="Genomic_DNA"/>
</dbReference>
<gene>
    <name evidence="1" type="ORF">E5331_12960</name>
</gene>
<accession>A0AC61REC9</accession>
<protein>
    <submittedName>
        <fullName evidence="1">Uncharacterized protein</fullName>
    </submittedName>
</protein>
<evidence type="ECO:0000313" key="1">
    <source>
        <dbReference type="EMBL" id="TGY77907.1"/>
    </source>
</evidence>
<sequence>MGWIIFVGYLFCGVMCNIFYQIEKSSTKGSKEQKIATIVMYCFAGLIGLGLLILAMYAIGWIWYFFCGGFLIFEDQPFWDKVVCGLMSLVFLGFIFGFIAVCCGWDPDSRR</sequence>
<organism evidence="1 2">
    <name type="scientific">Lepagella muris</name>
    <dbReference type="NCBI Taxonomy" id="3032870"/>
    <lineage>
        <taxon>Bacteria</taxon>
        <taxon>Pseudomonadati</taxon>
        <taxon>Bacteroidota</taxon>
        <taxon>Bacteroidia</taxon>
        <taxon>Bacteroidales</taxon>
        <taxon>Muribaculaceae</taxon>
        <taxon>Lepagella</taxon>
    </lineage>
</organism>
<evidence type="ECO:0000313" key="2">
    <source>
        <dbReference type="Proteomes" id="UP000306319"/>
    </source>
</evidence>